<dbReference type="Pfam" id="PF00990">
    <property type="entry name" value="GGDEF"/>
    <property type="match status" value="1"/>
</dbReference>
<dbReference type="SMART" id="SM01080">
    <property type="entry name" value="CHASE2"/>
    <property type="match status" value="1"/>
</dbReference>
<accession>A0A3B0TS10</accession>
<dbReference type="InterPro" id="IPR043128">
    <property type="entry name" value="Rev_trsase/Diguanyl_cyclase"/>
</dbReference>
<evidence type="ECO:0000259" key="3">
    <source>
        <dbReference type="PROSITE" id="PS50887"/>
    </source>
</evidence>
<feature type="domain" description="EAL" evidence="2">
    <location>
        <begin position="684"/>
        <end position="934"/>
    </location>
</feature>
<proteinExistence type="predicted"/>
<dbReference type="NCBIfam" id="TIGR00254">
    <property type="entry name" value="GGDEF"/>
    <property type="match status" value="1"/>
</dbReference>
<name>A0A3B0TS10_9ZZZZ</name>
<gene>
    <name evidence="4" type="ORF">MNBD_ALPHA09-806</name>
</gene>
<dbReference type="SMART" id="SM00052">
    <property type="entry name" value="EAL"/>
    <property type="match status" value="1"/>
</dbReference>
<dbReference type="InterPro" id="IPR007890">
    <property type="entry name" value="CHASE2"/>
</dbReference>
<dbReference type="PANTHER" id="PTHR44757:SF2">
    <property type="entry name" value="BIOFILM ARCHITECTURE MAINTENANCE PROTEIN MBAA"/>
    <property type="match status" value="1"/>
</dbReference>
<dbReference type="PROSITE" id="PS50883">
    <property type="entry name" value="EAL"/>
    <property type="match status" value="1"/>
</dbReference>
<dbReference type="Pfam" id="PF00563">
    <property type="entry name" value="EAL"/>
    <property type="match status" value="1"/>
</dbReference>
<protein>
    <submittedName>
        <fullName evidence="4">Diguanylate cyclase/phosphodiesterase (GGDEF &amp; EAL domains) with PAS/PAC sensor(S)</fullName>
    </submittedName>
</protein>
<dbReference type="SUPFAM" id="SSF55073">
    <property type="entry name" value="Nucleotide cyclase"/>
    <property type="match status" value="1"/>
</dbReference>
<feature type="transmembrane region" description="Helical" evidence="1">
    <location>
        <begin position="307"/>
        <end position="326"/>
    </location>
</feature>
<dbReference type="Gene3D" id="3.20.20.450">
    <property type="entry name" value="EAL domain"/>
    <property type="match status" value="1"/>
</dbReference>
<reference evidence="4" key="1">
    <citation type="submission" date="2018-06" db="EMBL/GenBank/DDBJ databases">
        <authorList>
            <person name="Zhirakovskaya E."/>
        </authorList>
    </citation>
    <scope>NUCLEOTIDE SEQUENCE</scope>
</reference>
<dbReference type="SUPFAM" id="SSF141868">
    <property type="entry name" value="EAL domain-like"/>
    <property type="match status" value="1"/>
</dbReference>
<dbReference type="AlphaFoldDB" id="A0A3B0TS10"/>
<dbReference type="PANTHER" id="PTHR44757">
    <property type="entry name" value="DIGUANYLATE CYCLASE DGCP"/>
    <property type="match status" value="1"/>
</dbReference>
<keyword evidence="1" id="KW-0812">Transmembrane</keyword>
<organism evidence="4">
    <name type="scientific">hydrothermal vent metagenome</name>
    <dbReference type="NCBI Taxonomy" id="652676"/>
    <lineage>
        <taxon>unclassified sequences</taxon>
        <taxon>metagenomes</taxon>
        <taxon>ecological metagenomes</taxon>
    </lineage>
</organism>
<feature type="transmembrane region" description="Helical" evidence="1">
    <location>
        <begin position="278"/>
        <end position="300"/>
    </location>
</feature>
<evidence type="ECO:0000313" key="4">
    <source>
        <dbReference type="EMBL" id="VAW15019.1"/>
    </source>
</evidence>
<dbReference type="SMART" id="SM00267">
    <property type="entry name" value="GGDEF"/>
    <property type="match status" value="1"/>
</dbReference>
<dbReference type="InterPro" id="IPR035965">
    <property type="entry name" value="PAS-like_dom_sf"/>
</dbReference>
<dbReference type="InterPro" id="IPR001633">
    <property type="entry name" value="EAL_dom"/>
</dbReference>
<feature type="transmembrane region" description="Helical" evidence="1">
    <location>
        <begin position="17"/>
        <end position="38"/>
    </location>
</feature>
<dbReference type="PROSITE" id="PS50887">
    <property type="entry name" value="GGDEF"/>
    <property type="match status" value="1"/>
</dbReference>
<dbReference type="SUPFAM" id="SSF55785">
    <property type="entry name" value="PYP-like sensor domain (PAS domain)"/>
    <property type="match status" value="1"/>
</dbReference>
<dbReference type="CDD" id="cd01948">
    <property type="entry name" value="EAL"/>
    <property type="match status" value="1"/>
</dbReference>
<feature type="transmembrane region" description="Helical" evidence="1">
    <location>
        <begin position="237"/>
        <end position="258"/>
    </location>
</feature>
<dbReference type="InterPro" id="IPR000160">
    <property type="entry name" value="GGDEF_dom"/>
</dbReference>
<dbReference type="Gene3D" id="3.30.450.20">
    <property type="entry name" value="PAS domain"/>
    <property type="match status" value="1"/>
</dbReference>
<dbReference type="CDD" id="cd01949">
    <property type="entry name" value="GGDEF"/>
    <property type="match status" value="1"/>
</dbReference>
<dbReference type="InterPro" id="IPR052155">
    <property type="entry name" value="Biofilm_reg_signaling"/>
</dbReference>
<dbReference type="Gene3D" id="3.30.70.270">
    <property type="match status" value="1"/>
</dbReference>
<keyword evidence="1" id="KW-0472">Membrane</keyword>
<sequence>MFDTQPDPKACMTKLRISIFFVAATIFFVSSQGIFTSFRDAITDFRFEIVTRAPTGDVVLADIDTASLDAIGAWPWPRDVHARLIDQLTELGAAEIAFEIDLSAPSTPPGDAALEEALERAGGGVVLAIFNHALASAAKETNVHISRPLDRFASHAWGGVVNIFADDDGRVRRFPLGQKIEGEQIPSLPAMLGGYFGMMERVLTVDFGIRAGEIDRISVVDLLEGRIDRGRVENRRVLVGVAAADLTNTFAVPGYGTLSGPLLLALATETILQDRDLVMTGPLVGGAGLGLLALMTFLIFRRHRTSVTLLILAALSVALEVAATAVQTVAPIIVDTSQWHVGLLGFAGLVLAREFDVHRLLLYVSQRDVRNARTILDQVVTDNFDGVIIVGEDRSIQSASRVAADLLQLDGTTGLVGEAIGNIVPAEMATAIDVAFAAMAETGEPLTAPVREVKFQPQGGGEVRFAEYVVTPSRLEGGAAHGKASPERYIVCLTFRDITEKRRADERLAYLARNDPLTGLANRNEYCERLDMAVAGLGYNARGGTLILFDLDRFRNINDTLGHSTGDLLLQTVAHRVDMLLEDGDVLARFGGDEFAVLITRPTSRVTAAGLADRIIEVVSAPMALGRHRIVVGTSVGIAMIRDAAVDGDQLIRDADTALLRAKSTGGSGRRFFDPEMAFEVRTRRELELELWGAFDRGEFEVYYQPQVSLRDHQVNGVEALVRWRHPERGYVPPALFVPLAESTGLIEPLGAFVLEQACREVAGWPVPLKVAVNLSAVQFQRGNLVASVAAALDASGLPAERLELEITESLFMNDGGRTEDVLAQLRAMKLSFALDDFGTGYSSLSYIHKFPIAKIKIDQAFVKGLPNSPDNLAIIRAITTLADSLGLTTTVEGIETKEQARILHLAGCTQGQGYLFGKPQTGAAMATLLEGPRPVRSGVA</sequence>
<dbReference type="InterPro" id="IPR035919">
    <property type="entry name" value="EAL_sf"/>
</dbReference>
<evidence type="ECO:0000259" key="2">
    <source>
        <dbReference type="PROSITE" id="PS50883"/>
    </source>
</evidence>
<feature type="domain" description="GGDEF" evidence="3">
    <location>
        <begin position="542"/>
        <end position="675"/>
    </location>
</feature>
<dbReference type="EMBL" id="UOEM01000082">
    <property type="protein sequence ID" value="VAW15019.1"/>
    <property type="molecule type" value="Genomic_DNA"/>
</dbReference>
<evidence type="ECO:0000256" key="1">
    <source>
        <dbReference type="SAM" id="Phobius"/>
    </source>
</evidence>
<dbReference type="Pfam" id="PF05226">
    <property type="entry name" value="CHASE2"/>
    <property type="match status" value="1"/>
</dbReference>
<dbReference type="InterPro" id="IPR029787">
    <property type="entry name" value="Nucleotide_cyclase"/>
</dbReference>
<keyword evidence="1" id="KW-1133">Transmembrane helix</keyword>